<organism evidence="3">
    <name type="scientific">Fibrocapsa japonica</name>
    <dbReference type="NCBI Taxonomy" id="94617"/>
    <lineage>
        <taxon>Eukaryota</taxon>
        <taxon>Sar</taxon>
        <taxon>Stramenopiles</taxon>
        <taxon>Ochrophyta</taxon>
        <taxon>Raphidophyceae</taxon>
        <taxon>Chattonellales</taxon>
        <taxon>Chattonellaceae</taxon>
        <taxon>Fibrocapsa</taxon>
    </lineage>
</organism>
<evidence type="ECO:0008006" key="4">
    <source>
        <dbReference type="Google" id="ProtNLM"/>
    </source>
</evidence>
<feature type="coiled-coil region" evidence="1">
    <location>
        <begin position="131"/>
        <end position="211"/>
    </location>
</feature>
<feature type="region of interest" description="Disordered" evidence="2">
    <location>
        <begin position="303"/>
        <end position="322"/>
    </location>
</feature>
<reference evidence="3" key="1">
    <citation type="submission" date="2021-01" db="EMBL/GenBank/DDBJ databases">
        <authorList>
            <person name="Corre E."/>
            <person name="Pelletier E."/>
            <person name="Niang G."/>
            <person name="Scheremetjew M."/>
            <person name="Finn R."/>
            <person name="Kale V."/>
            <person name="Holt S."/>
            <person name="Cochrane G."/>
            <person name="Meng A."/>
            <person name="Brown T."/>
            <person name="Cohen L."/>
        </authorList>
    </citation>
    <scope>NUCLEOTIDE SEQUENCE</scope>
    <source>
        <strain evidence="3">CCMP1661</strain>
    </source>
</reference>
<feature type="region of interest" description="Disordered" evidence="2">
    <location>
        <begin position="505"/>
        <end position="544"/>
    </location>
</feature>
<feature type="coiled-coil region" evidence="1">
    <location>
        <begin position="38"/>
        <end position="104"/>
    </location>
</feature>
<evidence type="ECO:0000256" key="1">
    <source>
        <dbReference type="SAM" id="Coils"/>
    </source>
</evidence>
<accession>A0A7S2UZS8</accession>
<dbReference type="PANTHER" id="PTHR14845:SF0">
    <property type="entry name" value="DUF4515 DOMAIN-CONTAINING PROTEIN"/>
    <property type="match status" value="1"/>
</dbReference>
<feature type="compositionally biased region" description="Basic residues" evidence="2">
    <location>
        <begin position="1"/>
        <end position="15"/>
    </location>
</feature>
<gene>
    <name evidence="3" type="ORF">FJAP1339_LOCUS4653</name>
</gene>
<feature type="region of interest" description="Disordered" evidence="2">
    <location>
        <begin position="1"/>
        <end position="31"/>
    </location>
</feature>
<sequence>MSEKPKKKKGKAKKEKKLDDHLNADNLPGYPDALELTRQLDQEKIEGLDRRVEMLKKENDVLKGKLAKSEKDTHEFVAYFQREMENKDEIIANLKDNLVQKEVEFREEGQRKEMEFREKLEEVTRGAGDKEEDLKSEVKRVKDELDKLEHFRENKTSLEMEMKHLREQNLRDEEKHVAQMTQHERKFLEEKAKMQREYDRQVQEMRQVARMEAQSGLDMDTRKVILDNRRMGEELRFQVAMMGELQTEKKIVESENTQQRRQMELLREKEQEYALQSHRQHKEIKTLQDKVIRLQELLDRETARVQHERESSKNKTAKQLEDKSLEAQGLRQLLTLKNKEIRQIKKLAKTILDQRTEVEQYFLDALEEVKAGIREERQVKHRAALADYKNRVREARKQRIGTFPNIRPNVTLRGPQELDRNASERSIGEALPSKLPPDPSAKVDLKDLTLEDRERVLRLLFAKINNVQGQVEALPSHPLTASLGSLSSTAPANTAMFESGQQPAEVYYVPQPPPPGTAGAGAQDPGSSGWFYGSSAGPAMPSFA</sequence>
<name>A0A7S2UZS8_9STRA</name>
<dbReference type="PANTHER" id="PTHR14845">
    <property type="entry name" value="COILED-COIL DOMAIN-CONTAINING 166"/>
    <property type="match status" value="1"/>
</dbReference>
<feature type="region of interest" description="Disordered" evidence="2">
    <location>
        <begin position="405"/>
        <end position="442"/>
    </location>
</feature>
<feature type="compositionally biased region" description="Basic and acidic residues" evidence="2">
    <location>
        <begin position="416"/>
        <end position="427"/>
    </location>
</feature>
<protein>
    <recommendedName>
        <fullName evidence="4">Cilia- and flagella-associated protein 157</fullName>
    </recommendedName>
</protein>
<evidence type="ECO:0000313" key="3">
    <source>
        <dbReference type="EMBL" id="CAD9862128.1"/>
    </source>
</evidence>
<keyword evidence="1" id="KW-0175">Coiled coil</keyword>
<proteinExistence type="predicted"/>
<dbReference type="EMBL" id="HBHR01009747">
    <property type="protein sequence ID" value="CAD9862128.1"/>
    <property type="molecule type" value="Transcribed_RNA"/>
</dbReference>
<dbReference type="AlphaFoldDB" id="A0A7S2UZS8"/>
<evidence type="ECO:0000256" key="2">
    <source>
        <dbReference type="SAM" id="MobiDB-lite"/>
    </source>
</evidence>